<evidence type="ECO:0000256" key="21">
    <source>
        <dbReference type="ARBA" id="ARBA00032915"/>
    </source>
</evidence>
<dbReference type="EC" id="2.4.1.143" evidence="5"/>
<evidence type="ECO:0000256" key="10">
    <source>
        <dbReference type="ARBA" id="ARBA00022723"/>
    </source>
</evidence>
<keyword evidence="8" id="KW-0808">Transferase</keyword>
<evidence type="ECO:0000256" key="8">
    <source>
        <dbReference type="ARBA" id="ARBA00022679"/>
    </source>
</evidence>
<feature type="binding site" evidence="23">
    <location>
        <position position="379"/>
    </location>
    <ligand>
        <name>substrate</name>
    </ligand>
</feature>
<organism evidence="28 29">
    <name type="scientific">Cherax quadricarinatus</name>
    <name type="common">Australian red claw crayfish</name>
    <dbReference type="NCBI Taxonomy" id="27406"/>
    <lineage>
        <taxon>Eukaryota</taxon>
        <taxon>Metazoa</taxon>
        <taxon>Ecdysozoa</taxon>
        <taxon>Arthropoda</taxon>
        <taxon>Crustacea</taxon>
        <taxon>Multicrustacea</taxon>
        <taxon>Malacostraca</taxon>
        <taxon>Eumalacostraca</taxon>
        <taxon>Eucarida</taxon>
        <taxon>Decapoda</taxon>
        <taxon>Pleocyemata</taxon>
        <taxon>Astacidea</taxon>
        <taxon>Parastacoidea</taxon>
        <taxon>Parastacidae</taxon>
        <taxon>Cherax</taxon>
    </lineage>
</organism>
<feature type="compositionally biased region" description="Basic and acidic residues" evidence="26">
    <location>
        <begin position="69"/>
        <end position="86"/>
    </location>
</feature>
<feature type="disulfide bond" evidence="25">
    <location>
        <begin position="505"/>
        <end position="508"/>
    </location>
</feature>
<evidence type="ECO:0000256" key="2">
    <source>
        <dbReference type="ARBA" id="ARBA00004323"/>
    </source>
</evidence>
<reference evidence="28" key="2">
    <citation type="submission" date="2024-01" db="EMBL/GenBank/DDBJ databases">
        <authorList>
            <person name="He J."/>
            <person name="Wang M."/>
            <person name="Zheng J."/>
            <person name="Liu Z."/>
        </authorList>
    </citation>
    <scope>NUCLEOTIDE SEQUENCE</scope>
    <source>
        <strain evidence="28">ZL_2023a</strain>
        <tissue evidence="28">Muscle</tissue>
    </source>
</reference>
<gene>
    <name evidence="28" type="ORF">OTU49_016985</name>
</gene>
<evidence type="ECO:0000313" key="28">
    <source>
        <dbReference type="EMBL" id="KAK8747091.1"/>
    </source>
</evidence>
<keyword evidence="15 25" id="KW-1015">Disulfide bond</keyword>
<comment type="catalytic activity">
    <reaction evidence="22">
        <text>an N(4)-{beta-D-GlcNAc-(1-&gt;2)-alpha-D-Man-(1-&gt;3)-[alpha-D-Man-(1-&gt;6)]-beta-D-Man-(1-&gt;4)-beta-D-GlcNAc-(1-&gt;4)-beta-D-GlcNAc}-L-asparaginyl-[protein] + UDP-N-acetyl-alpha-D-glucosamine = N(4)-{beta-D-GlcNAc-(1-&gt;2)-alpha-D-Man-(1-&gt;3)-[beta-D-GlcNAc-(1-&gt;2)-alpha-D-Man-(1-&gt;6)]-beta-D-Man-(1-&gt;4)-beta-D-GlcNAc-(1-&gt;4)-beta-D-GlcNAc}-L-asparaginyl-[protein] + UDP + H(+)</text>
        <dbReference type="Rhea" id="RHEA:12941"/>
        <dbReference type="Rhea" id="RHEA-COMP:13526"/>
        <dbReference type="Rhea" id="RHEA-COMP:14369"/>
        <dbReference type="ChEBI" id="CHEBI:15378"/>
        <dbReference type="ChEBI" id="CHEBI:57705"/>
        <dbReference type="ChEBI" id="CHEBI:58223"/>
        <dbReference type="ChEBI" id="CHEBI:60615"/>
        <dbReference type="ChEBI" id="CHEBI:60651"/>
        <dbReference type="EC" id="2.4.1.143"/>
    </reaction>
</comment>
<keyword evidence="10 24" id="KW-0479">Metal-binding</keyword>
<feature type="binding site" evidence="23">
    <location>
        <begin position="451"/>
        <end position="455"/>
    </location>
    <ligand>
        <name>substrate</name>
    </ligand>
</feature>
<dbReference type="Gene3D" id="3.90.550.10">
    <property type="entry name" value="Spore Coat Polysaccharide Biosynthesis Protein SpsA, Chain A"/>
    <property type="match status" value="1"/>
</dbReference>
<dbReference type="GO" id="GO:0006487">
    <property type="term" value="P:protein N-linked glycosylation"/>
    <property type="evidence" value="ECO:0007669"/>
    <property type="project" value="TreeGrafter"/>
</dbReference>
<evidence type="ECO:0000256" key="15">
    <source>
        <dbReference type="ARBA" id="ARBA00023157"/>
    </source>
</evidence>
<dbReference type="GO" id="GO:0009312">
    <property type="term" value="P:oligosaccharide biosynthetic process"/>
    <property type="evidence" value="ECO:0007669"/>
    <property type="project" value="InterPro"/>
</dbReference>
<dbReference type="Pfam" id="PF05060">
    <property type="entry name" value="MGAT2"/>
    <property type="match status" value="1"/>
</dbReference>
<evidence type="ECO:0000256" key="20">
    <source>
        <dbReference type="ARBA" id="ARBA00032552"/>
    </source>
</evidence>
<evidence type="ECO:0000256" key="5">
    <source>
        <dbReference type="ARBA" id="ARBA00012613"/>
    </source>
</evidence>
<dbReference type="AlphaFoldDB" id="A0AAW0Y4W6"/>
<evidence type="ECO:0000256" key="11">
    <source>
        <dbReference type="ARBA" id="ARBA00022968"/>
    </source>
</evidence>
<keyword evidence="14 27" id="KW-0472">Membrane</keyword>
<feature type="disulfide bond" evidence="25">
    <location>
        <begin position="560"/>
        <end position="661"/>
    </location>
</feature>
<evidence type="ECO:0000256" key="12">
    <source>
        <dbReference type="ARBA" id="ARBA00022989"/>
    </source>
</evidence>
<feature type="region of interest" description="Disordered" evidence="26">
    <location>
        <begin position="248"/>
        <end position="267"/>
    </location>
</feature>
<feature type="binding site" evidence="23">
    <location>
        <begin position="348"/>
        <end position="352"/>
    </location>
    <ligand>
        <name>substrate</name>
    </ligand>
</feature>
<dbReference type="GO" id="GO:0008455">
    <property type="term" value="F:alpha-1,6-mannosylglycoprotein 2-beta-N-acetylglucosaminyltransferase activity"/>
    <property type="evidence" value="ECO:0007669"/>
    <property type="project" value="UniProtKB-EC"/>
</dbReference>
<evidence type="ECO:0000256" key="14">
    <source>
        <dbReference type="ARBA" id="ARBA00023136"/>
    </source>
</evidence>
<comment type="cofactor">
    <cofactor evidence="1 24">
        <name>Mn(2+)</name>
        <dbReference type="ChEBI" id="CHEBI:29035"/>
    </cofactor>
</comment>
<sequence>RHKMLQLRRWSELRSLVLVVAVMWFLTAVYVDVETLMVSTSQGEHPVGVHPLPPSDSQHTQESPAWPRKSGEQDTLFIEREVKDEGDGSNSRGKTERQNNEADRNIVRKDTKRRVRKRGEIVRKKYPNVYIGGLRQEPKSLTNVIPVKKESNKLAAVGLKMSAENEPKFQEMLKISPEDQTLLTEDHEIPIKNSPEKKQITLQENLQTAAQEPNIPLQELKILENPETPKVMEDKSLQVLNKIKVSRDDPKLPADGSKIPLDNPEQGEKELETINISDNSPTTTGQQILIEDKAIKLSHEVDQSEVSLSEVEVAIVKTQIKQINEEQDILNQQIYGPVGPNTTVLLVQVHKRLENLHYLVESMKQVEGINETLVIFSHDLWEPTINAFIRNITSFRVMQIFYPFSLQLHPRTFPGSDPADCAWNASKQIGGSRCTNQPDMYGHYREAQLTQMKHHWWWKIQRVFHGLRATRESAGWVVFLEEDHYLAPDLLHVFHRLLHDKDRLCPHCQVIALGNHDTVDGATQSNIVKTGVWHVTKHNLGYSFNKDTWKLIKACSHLFCTFDDYNWDWTLLRLVQNCCKPRLAMLALSLSRVVHVGNCGTHIQTKSCSVRSEVESKVNYYYAIAQWLFPASFEVSGLEVNFITENKPNGGWGDHRDHQLCQAIVTQILLNSSSS</sequence>
<feature type="transmembrane region" description="Helical" evidence="27">
    <location>
        <begin position="12"/>
        <end position="31"/>
    </location>
</feature>
<evidence type="ECO:0000256" key="18">
    <source>
        <dbReference type="ARBA" id="ARBA00029663"/>
    </source>
</evidence>
<comment type="caution">
    <text evidence="28">The sequence shown here is derived from an EMBL/GenBank/DDBJ whole genome shotgun (WGS) entry which is preliminary data.</text>
</comment>
<evidence type="ECO:0000256" key="16">
    <source>
        <dbReference type="ARBA" id="ARBA00023180"/>
    </source>
</evidence>
<evidence type="ECO:0000256" key="23">
    <source>
        <dbReference type="PIRSR" id="PIRSR607754-1"/>
    </source>
</evidence>
<dbReference type="GO" id="GO:0046872">
    <property type="term" value="F:metal ion binding"/>
    <property type="evidence" value="ECO:0007669"/>
    <property type="project" value="UniProtKB-KW"/>
</dbReference>
<evidence type="ECO:0000256" key="26">
    <source>
        <dbReference type="SAM" id="MobiDB-lite"/>
    </source>
</evidence>
<protein>
    <recommendedName>
        <fullName evidence="6">Alpha-1,6-mannosyl-glycoprotein 2-beta-N-acetylglucosaminyltransferase</fullName>
        <ecNumber evidence="5">2.4.1.143</ecNumber>
    </recommendedName>
    <alternativeName>
        <fullName evidence="21">Beta-1,2-N-acetylglucosaminyltransferase II</fullName>
    </alternativeName>
    <alternativeName>
        <fullName evidence="20">GlcNAc-T II</fullName>
    </alternativeName>
    <alternativeName>
        <fullName evidence="19">Mannoside acetylglucosaminyltransferase 2</fullName>
    </alternativeName>
    <alternativeName>
        <fullName evidence="18">N-glycosyl-oligosaccharide-glycoprotein N-acetylglucosaminyltransferase II</fullName>
    </alternativeName>
</protein>
<feature type="region of interest" description="Disordered" evidence="26">
    <location>
        <begin position="43"/>
        <end position="114"/>
    </location>
</feature>
<keyword evidence="29" id="KW-1185">Reference proteome</keyword>
<feature type="disulfide bond" evidence="25">
    <location>
        <begin position="421"/>
        <end position="434"/>
    </location>
</feature>
<evidence type="ECO:0000256" key="22">
    <source>
        <dbReference type="ARBA" id="ARBA00093257"/>
    </source>
</evidence>
<comment type="pathway">
    <text evidence="3">Protein modification; protein glycosylation.</text>
</comment>
<accession>A0AAW0Y4W6</accession>
<evidence type="ECO:0000256" key="1">
    <source>
        <dbReference type="ARBA" id="ARBA00001936"/>
    </source>
</evidence>
<dbReference type="EMBL" id="JARKIK010000016">
    <property type="protein sequence ID" value="KAK8747087.1"/>
    <property type="molecule type" value="Genomic_DNA"/>
</dbReference>
<dbReference type="GO" id="GO:0005795">
    <property type="term" value="C:Golgi stack"/>
    <property type="evidence" value="ECO:0007669"/>
    <property type="project" value="InterPro"/>
</dbReference>
<keyword evidence="13" id="KW-0333">Golgi apparatus</keyword>
<keyword evidence="17 24" id="KW-0464">Manganese</keyword>
<feature type="binding site" evidence="24">
    <location>
        <position position="483"/>
    </location>
    <ligand>
        <name>Mn(2+)</name>
        <dbReference type="ChEBI" id="CHEBI:29035"/>
    </ligand>
</feature>
<evidence type="ECO:0000256" key="6">
    <source>
        <dbReference type="ARBA" id="ARBA00014817"/>
    </source>
</evidence>
<feature type="non-terminal residue" evidence="28">
    <location>
        <position position="1"/>
    </location>
</feature>
<evidence type="ECO:0000256" key="7">
    <source>
        <dbReference type="ARBA" id="ARBA00022676"/>
    </source>
</evidence>
<dbReference type="InterPro" id="IPR029044">
    <property type="entry name" value="Nucleotide-diphossugar_trans"/>
</dbReference>
<comment type="subcellular location">
    <subcellularLocation>
        <location evidence="2">Golgi apparatus membrane</location>
        <topology evidence="2">Single-pass type II membrane protein</topology>
    </subcellularLocation>
</comment>
<feature type="disulfide bond" evidence="25">
    <location>
        <begin position="599"/>
        <end position="608"/>
    </location>
</feature>
<comment type="similarity">
    <text evidence="4">Belongs to the glycosyltransferase 16 (GT16) protein family.</text>
</comment>
<evidence type="ECO:0000256" key="19">
    <source>
        <dbReference type="ARBA" id="ARBA00031203"/>
    </source>
</evidence>
<evidence type="ECO:0000313" key="29">
    <source>
        <dbReference type="Proteomes" id="UP001445076"/>
    </source>
</evidence>
<dbReference type="SUPFAM" id="SSF53448">
    <property type="entry name" value="Nucleotide-diphospho-sugar transferases"/>
    <property type="match status" value="1"/>
</dbReference>
<dbReference type="PANTHER" id="PTHR12871:SF0">
    <property type="entry name" value="ALPHA-1,6-MANNOSYL-GLYCOPROTEIN 2-BETA-N-ACETYLGLUCOSAMINYLTRANSFERASE"/>
    <property type="match status" value="1"/>
</dbReference>
<keyword evidence="16" id="KW-0325">Glycoprotein</keyword>
<evidence type="ECO:0000256" key="25">
    <source>
        <dbReference type="PIRSR" id="PIRSR607754-3"/>
    </source>
</evidence>
<evidence type="ECO:0000256" key="13">
    <source>
        <dbReference type="ARBA" id="ARBA00023034"/>
    </source>
</evidence>
<proteinExistence type="inferred from homology"/>
<evidence type="ECO:0000256" key="4">
    <source>
        <dbReference type="ARBA" id="ARBA00011011"/>
    </source>
</evidence>
<dbReference type="Proteomes" id="UP001445076">
    <property type="component" value="Unassembled WGS sequence"/>
</dbReference>
<dbReference type="EMBL" id="JARKIK010000016">
    <property type="protein sequence ID" value="KAK8747084.1"/>
    <property type="molecule type" value="Genomic_DNA"/>
</dbReference>
<dbReference type="EMBL" id="JARKIK010000016">
    <property type="protein sequence ID" value="KAK8747091.1"/>
    <property type="molecule type" value="Genomic_DNA"/>
</dbReference>
<keyword evidence="12 27" id="KW-1133">Transmembrane helix</keyword>
<keyword evidence="11" id="KW-0735">Signal-anchor</keyword>
<dbReference type="EMBL" id="JARKIK010000016">
    <property type="protein sequence ID" value="KAK8747085.1"/>
    <property type="molecule type" value="Genomic_DNA"/>
</dbReference>
<dbReference type="InterPro" id="IPR007754">
    <property type="entry name" value="GlcNAc_II"/>
</dbReference>
<keyword evidence="7" id="KW-0328">Glycosyltransferase</keyword>
<reference evidence="28 29" key="1">
    <citation type="journal article" date="2024" name="BMC Genomics">
        <title>Genome assembly of redclaw crayfish (Cherax quadricarinatus) provides insights into its immune adaptation and hypoxia tolerance.</title>
        <authorList>
            <person name="Liu Z."/>
            <person name="Zheng J."/>
            <person name="Li H."/>
            <person name="Fang K."/>
            <person name="Wang S."/>
            <person name="He J."/>
            <person name="Zhou D."/>
            <person name="Weng S."/>
            <person name="Chi M."/>
            <person name="Gu Z."/>
            <person name="He J."/>
            <person name="Li F."/>
            <person name="Wang M."/>
        </authorList>
    </citation>
    <scope>NUCLEOTIDE SEQUENCE [LARGE SCALE GENOMIC DNA]</scope>
    <source>
        <strain evidence="28">ZL_2023a</strain>
    </source>
</reference>
<evidence type="ECO:0000256" key="24">
    <source>
        <dbReference type="PIRSR" id="PIRSR607754-2"/>
    </source>
</evidence>
<evidence type="ECO:0000256" key="27">
    <source>
        <dbReference type="SAM" id="Phobius"/>
    </source>
</evidence>
<dbReference type="PANTHER" id="PTHR12871">
    <property type="entry name" value="BETA-1,2-N-ACETYLGLUCOSAMINYLTRANSFERASE II"/>
    <property type="match status" value="1"/>
</dbReference>
<feature type="binding site" evidence="24">
    <location>
        <position position="595"/>
    </location>
    <ligand>
        <name>Mn(2+)</name>
        <dbReference type="ChEBI" id="CHEBI:29035"/>
    </ligand>
</feature>
<keyword evidence="9 27" id="KW-0812">Transmembrane</keyword>
<evidence type="ECO:0000256" key="9">
    <source>
        <dbReference type="ARBA" id="ARBA00022692"/>
    </source>
</evidence>
<feature type="compositionally biased region" description="Basic and acidic residues" evidence="26">
    <location>
        <begin position="93"/>
        <end position="109"/>
    </location>
</feature>
<feature type="disulfide bond" evidence="25">
    <location>
        <begin position="555"/>
        <end position="578"/>
    </location>
</feature>
<evidence type="ECO:0000256" key="3">
    <source>
        <dbReference type="ARBA" id="ARBA00004922"/>
    </source>
</evidence>
<evidence type="ECO:0000256" key="17">
    <source>
        <dbReference type="ARBA" id="ARBA00023211"/>
    </source>
</evidence>
<dbReference type="GO" id="GO:0000139">
    <property type="term" value="C:Golgi membrane"/>
    <property type="evidence" value="ECO:0007669"/>
    <property type="project" value="UniProtKB-SubCell"/>
</dbReference>
<name>A0AAW0Y4W6_CHEQU</name>